<dbReference type="InterPro" id="IPR011110">
    <property type="entry name" value="Reg_prop"/>
</dbReference>
<accession>A0AA49JF91</accession>
<dbReference type="SUPFAM" id="SSF55874">
    <property type="entry name" value="ATPase domain of HSP90 chaperone/DNA topoisomerase II/histidine kinase"/>
    <property type="match status" value="1"/>
</dbReference>
<dbReference type="SUPFAM" id="SSF49265">
    <property type="entry name" value="Fibronectin type III"/>
    <property type="match status" value="1"/>
</dbReference>
<protein>
    <submittedName>
        <fullName evidence="6">PAS domain S-box protein</fullName>
    </submittedName>
</protein>
<dbReference type="InterPro" id="IPR000700">
    <property type="entry name" value="PAS-assoc_C"/>
</dbReference>
<keyword evidence="3" id="KW-0472">Membrane</keyword>
<reference evidence="6" key="1">
    <citation type="journal article" date="2023" name="Comput. Struct. Biotechnol. J.">
        <title>Discovery of a novel marine Bacteroidetes with a rich repertoire of carbohydrate-active enzymes.</title>
        <authorList>
            <person name="Chen B."/>
            <person name="Liu G."/>
            <person name="Chen Q."/>
            <person name="Wang H."/>
            <person name="Liu L."/>
            <person name="Tang K."/>
        </authorList>
    </citation>
    <scope>NUCLEOTIDE SEQUENCE</scope>
    <source>
        <strain evidence="6">TK19036</strain>
    </source>
</reference>
<dbReference type="PROSITE" id="PS50112">
    <property type="entry name" value="PAS"/>
    <property type="match status" value="2"/>
</dbReference>
<keyword evidence="3" id="KW-1133">Transmembrane helix</keyword>
<keyword evidence="1" id="KW-0597">Phosphoprotein</keyword>
<dbReference type="InterPro" id="IPR001610">
    <property type="entry name" value="PAC"/>
</dbReference>
<dbReference type="Pfam" id="PF08447">
    <property type="entry name" value="PAS_3"/>
    <property type="match status" value="2"/>
</dbReference>
<dbReference type="SMART" id="SM00091">
    <property type="entry name" value="PAS"/>
    <property type="match status" value="2"/>
</dbReference>
<dbReference type="Pfam" id="PF07494">
    <property type="entry name" value="Reg_prop"/>
    <property type="match status" value="4"/>
</dbReference>
<feature type="domain" description="PAS" evidence="4">
    <location>
        <begin position="837"/>
        <end position="907"/>
    </location>
</feature>
<dbReference type="InterPro" id="IPR015943">
    <property type="entry name" value="WD40/YVTN_repeat-like_dom_sf"/>
</dbReference>
<sequence>MLITRTFSFYKWLLLATFPLVFLLSENSLAQHYSFAHYSVEEGLPQTSVNHFAQDQFGYLWIATSGGLSRFDGRDFQNFGMQDGLSSSYVTYLLETTNHQLAIGTYNGLTLYDGHTFTQHKITSEKGKSLEVRKIFEHPDGRLLLLLPHSQLAFWDGDTTTLLPVPDTLQEKYLSGMVQNQDGTYWATTYDGDLLKFDGTHWEFLPITHPAHPNFNGLYQDNSGKLWLMGEQGIFTYYPGDTSFQQFQFTEPISGMVFSLEQDQTGRMWAATSNGIFYFMPDSGKIDHNSYGLDGSVVRDIFEDREGNLWFGAYDDGVFKFRGETFTYLRTEHGMYEKSTFSILKDRRGDYWFGHISGGIDRYDGEQFYHYGEAEGLSNEFIHCSVEDSIGNLWFGSMYGLIRYDGTSFTNMPPDALPNNKVLSAYKDQSNRLWFGTGQGPVLYQQGKFLSLIKSDGERFSHAISTIRQLKDSRMVFGTNEGIYILDDDVVRPLLESHSSQNEYILTMVEDNAENLWFATINGLLYRFNLPSKKLVMMHEHSDVPPGMVYTMAIAQDESLIMGTQRGVFRLLLDDKGEVQKMLSYGKQDGFLGMEANSNATLVEEDGSIWIGTVDGVYKFKPNTLDATMLPVIPHLTGVQLHYQSVDWEKCTDSIRSWFQIPVNLELSHKQNHLIFTYQAVSLQNADKVKYQFKLANFDEEWSPITDRTEAVYANIPPGEYQFQVRAQNSQGAWSSPIQFSFKVAPPFWQTWWFYLVLATFIAVLIRLYALWNLRNERSRRRELEQEVHKRTTEIQTLNNSLEERVLQRTYELEASTRQLEKEVQLRMKHQEQVVRQEREYRLLVNNLREMIFKTDLKGNFTFLNPQWEEFTGYAVAESLGHHFVEILHPEERNRHVSAQLEMLDGKIPYIEDELRLVKKNGAIVWGKLSARVERDEDGSMTGFSGSLMDIDQRKRAEFALRGSEEKYRFLAENTQDIITLQDLDMYYTYVSPRIKEVAGHDPEDLLGKMSFDFMHPDDLEHYEAFRQKVIEQRTLDGTTLRFKTKSGDYHYYETFLKPILDENQRPVHFISSSRDVTDKVKLTQEIEKVRKKVAQDFHDEMGNNLASISVLSQIIQSKLGHQTNGIGSLLAKIDTASKNLFYGTRDFIWAIDPKNDNVQEVYFNLKDFGDELFENTGVVFLANFEPCEGQQSLKLPSGWSRQIVLIFKEALTNALKYAKAHTVQLEFRVCDDAFEATLQDDGVGFDLQAVHQPFRGIRNMQDRAKKINVDLQLDSRCQRGTAIQLKGKITQIGV</sequence>
<dbReference type="InterPro" id="IPR035965">
    <property type="entry name" value="PAS-like_dom_sf"/>
</dbReference>
<dbReference type="CDD" id="cd00130">
    <property type="entry name" value="PAS"/>
    <property type="match status" value="2"/>
</dbReference>
<proteinExistence type="predicted"/>
<evidence type="ECO:0000313" key="6">
    <source>
        <dbReference type="EMBL" id="WKN34765.1"/>
    </source>
</evidence>
<name>A0AA49JF91_9BACT</name>
<keyword evidence="2" id="KW-0175">Coiled coil</keyword>
<dbReference type="Gene3D" id="3.30.450.20">
    <property type="entry name" value="PAS domain"/>
    <property type="match status" value="2"/>
</dbReference>
<dbReference type="InterPro" id="IPR011123">
    <property type="entry name" value="Y_Y_Y"/>
</dbReference>
<evidence type="ECO:0000256" key="3">
    <source>
        <dbReference type="SAM" id="Phobius"/>
    </source>
</evidence>
<dbReference type="InterPro" id="IPR011712">
    <property type="entry name" value="Sig_transdc_His_kin_sub3_dim/P"/>
</dbReference>
<dbReference type="SUPFAM" id="SSF63829">
    <property type="entry name" value="Calcium-dependent phosphotriesterase"/>
    <property type="match status" value="1"/>
</dbReference>
<dbReference type="CDD" id="cd00063">
    <property type="entry name" value="FN3"/>
    <property type="match status" value="1"/>
</dbReference>
<dbReference type="Gene3D" id="3.30.565.10">
    <property type="entry name" value="Histidine kinase-like ATPase, C-terminal domain"/>
    <property type="match status" value="1"/>
</dbReference>
<dbReference type="Pfam" id="PF07495">
    <property type="entry name" value="Y_Y_Y"/>
    <property type="match status" value="1"/>
</dbReference>
<dbReference type="InterPro" id="IPR036116">
    <property type="entry name" value="FN3_sf"/>
</dbReference>
<reference evidence="6" key="2">
    <citation type="journal article" date="2024" name="Antonie Van Leeuwenhoek">
        <title>Roseihalotalea indica gen. nov., sp. nov., a halophilic Bacteroidetes from mesopelagic Southwest Indian Ocean with higher carbohydrate metabolic potential.</title>
        <authorList>
            <person name="Chen B."/>
            <person name="Zhang M."/>
            <person name="Lin D."/>
            <person name="Ye J."/>
            <person name="Tang K."/>
        </authorList>
    </citation>
    <scope>NUCLEOTIDE SEQUENCE</scope>
    <source>
        <strain evidence="6">TK19036</strain>
    </source>
</reference>
<dbReference type="EMBL" id="CP120682">
    <property type="protein sequence ID" value="WKN34765.1"/>
    <property type="molecule type" value="Genomic_DNA"/>
</dbReference>
<dbReference type="CDD" id="cd16917">
    <property type="entry name" value="HATPase_UhpB-NarQ-NarX-like"/>
    <property type="match status" value="1"/>
</dbReference>
<dbReference type="PANTHER" id="PTHR43547:SF2">
    <property type="entry name" value="HYBRID SIGNAL TRANSDUCTION HISTIDINE KINASE C"/>
    <property type="match status" value="1"/>
</dbReference>
<dbReference type="InterPro" id="IPR003961">
    <property type="entry name" value="FN3_dom"/>
</dbReference>
<dbReference type="InterPro" id="IPR011047">
    <property type="entry name" value="Quinoprotein_ADH-like_sf"/>
</dbReference>
<dbReference type="SMART" id="SM00086">
    <property type="entry name" value="PAC"/>
    <property type="match status" value="2"/>
</dbReference>
<dbReference type="InterPro" id="IPR000014">
    <property type="entry name" value="PAS"/>
</dbReference>
<dbReference type="PROSITE" id="PS50113">
    <property type="entry name" value="PAC"/>
    <property type="match status" value="2"/>
</dbReference>
<dbReference type="Gene3D" id="2.130.10.10">
    <property type="entry name" value="YVTN repeat-like/Quinoprotein amine dehydrogenase"/>
    <property type="match status" value="3"/>
</dbReference>
<dbReference type="SUPFAM" id="SSF50998">
    <property type="entry name" value="Quinoprotein alcohol dehydrogenase-like"/>
    <property type="match status" value="1"/>
</dbReference>
<feature type="coiled-coil region" evidence="2">
    <location>
        <begin position="774"/>
        <end position="840"/>
    </location>
</feature>
<feature type="domain" description="PAC" evidence="5">
    <location>
        <begin position="911"/>
        <end position="963"/>
    </location>
</feature>
<gene>
    <name evidence="6" type="ORF">K4G66_20535</name>
</gene>
<feature type="transmembrane region" description="Helical" evidence="3">
    <location>
        <begin position="752"/>
        <end position="772"/>
    </location>
</feature>
<dbReference type="Pfam" id="PF07730">
    <property type="entry name" value="HisKA_3"/>
    <property type="match status" value="1"/>
</dbReference>
<evidence type="ECO:0000259" key="4">
    <source>
        <dbReference type="PROSITE" id="PS50112"/>
    </source>
</evidence>
<dbReference type="GO" id="GO:0016020">
    <property type="term" value="C:membrane"/>
    <property type="evidence" value="ECO:0007669"/>
    <property type="project" value="InterPro"/>
</dbReference>
<feature type="domain" description="PAS" evidence="4">
    <location>
        <begin position="964"/>
        <end position="1034"/>
    </location>
</feature>
<evidence type="ECO:0000256" key="2">
    <source>
        <dbReference type="SAM" id="Coils"/>
    </source>
</evidence>
<dbReference type="SUPFAM" id="SSF55785">
    <property type="entry name" value="PYP-like sensor domain (PAS domain)"/>
    <property type="match status" value="2"/>
</dbReference>
<dbReference type="GO" id="GO:0046983">
    <property type="term" value="F:protein dimerization activity"/>
    <property type="evidence" value="ECO:0007669"/>
    <property type="project" value="InterPro"/>
</dbReference>
<dbReference type="NCBIfam" id="TIGR00229">
    <property type="entry name" value="sensory_box"/>
    <property type="match status" value="2"/>
</dbReference>
<keyword evidence="3" id="KW-0812">Transmembrane</keyword>
<dbReference type="InterPro" id="IPR013783">
    <property type="entry name" value="Ig-like_fold"/>
</dbReference>
<dbReference type="Gene3D" id="2.60.40.10">
    <property type="entry name" value="Immunoglobulins"/>
    <property type="match status" value="1"/>
</dbReference>
<dbReference type="GO" id="GO:0000155">
    <property type="term" value="F:phosphorelay sensor kinase activity"/>
    <property type="evidence" value="ECO:0007669"/>
    <property type="project" value="InterPro"/>
</dbReference>
<feature type="domain" description="PAC" evidence="5">
    <location>
        <begin position="1037"/>
        <end position="1089"/>
    </location>
</feature>
<evidence type="ECO:0000256" key="1">
    <source>
        <dbReference type="ARBA" id="ARBA00022553"/>
    </source>
</evidence>
<dbReference type="InterPro" id="IPR013655">
    <property type="entry name" value="PAS_fold_3"/>
</dbReference>
<organism evidence="6">
    <name type="scientific">Roseihalotalea indica</name>
    <dbReference type="NCBI Taxonomy" id="2867963"/>
    <lineage>
        <taxon>Bacteria</taxon>
        <taxon>Pseudomonadati</taxon>
        <taxon>Bacteroidota</taxon>
        <taxon>Cytophagia</taxon>
        <taxon>Cytophagales</taxon>
        <taxon>Catalimonadaceae</taxon>
        <taxon>Roseihalotalea</taxon>
    </lineage>
</organism>
<evidence type="ECO:0000259" key="5">
    <source>
        <dbReference type="PROSITE" id="PS50113"/>
    </source>
</evidence>
<dbReference type="PANTHER" id="PTHR43547">
    <property type="entry name" value="TWO-COMPONENT HISTIDINE KINASE"/>
    <property type="match status" value="1"/>
</dbReference>
<dbReference type="InterPro" id="IPR036890">
    <property type="entry name" value="HATPase_C_sf"/>
</dbReference>